<name>A0A8H7ZZW1_9FUNG</name>
<keyword evidence="3" id="KW-1185">Reference proteome</keyword>
<feature type="compositionally biased region" description="Gly residues" evidence="1">
    <location>
        <begin position="126"/>
        <end position="137"/>
    </location>
</feature>
<evidence type="ECO:0000256" key="1">
    <source>
        <dbReference type="SAM" id="MobiDB-lite"/>
    </source>
</evidence>
<dbReference type="Proteomes" id="UP000673691">
    <property type="component" value="Unassembled WGS sequence"/>
</dbReference>
<dbReference type="EMBL" id="JAEFCI010002203">
    <property type="protein sequence ID" value="KAG5462385.1"/>
    <property type="molecule type" value="Genomic_DNA"/>
</dbReference>
<organism evidence="2 3">
    <name type="scientific">Olpidium bornovanus</name>
    <dbReference type="NCBI Taxonomy" id="278681"/>
    <lineage>
        <taxon>Eukaryota</taxon>
        <taxon>Fungi</taxon>
        <taxon>Fungi incertae sedis</taxon>
        <taxon>Olpidiomycota</taxon>
        <taxon>Olpidiomycotina</taxon>
        <taxon>Olpidiomycetes</taxon>
        <taxon>Olpidiales</taxon>
        <taxon>Olpidiaceae</taxon>
        <taxon>Olpidium</taxon>
    </lineage>
</organism>
<feature type="compositionally biased region" description="Low complexity" evidence="1">
    <location>
        <begin position="82"/>
        <end position="105"/>
    </location>
</feature>
<evidence type="ECO:0000313" key="2">
    <source>
        <dbReference type="EMBL" id="KAG5462385.1"/>
    </source>
</evidence>
<comment type="caution">
    <text evidence="2">The sequence shown here is derived from an EMBL/GenBank/DDBJ whole genome shotgun (WGS) entry which is preliminary data.</text>
</comment>
<evidence type="ECO:0000313" key="3">
    <source>
        <dbReference type="Proteomes" id="UP000673691"/>
    </source>
</evidence>
<gene>
    <name evidence="2" type="ORF">BJ554DRAFT_5297</name>
</gene>
<reference evidence="2 3" key="1">
    <citation type="journal article" name="Sci. Rep.">
        <title>Genome-scale phylogenetic analyses confirm Olpidium as the closest living zoosporic fungus to the non-flagellated, terrestrial fungi.</title>
        <authorList>
            <person name="Chang Y."/>
            <person name="Rochon D."/>
            <person name="Sekimoto S."/>
            <person name="Wang Y."/>
            <person name="Chovatia M."/>
            <person name="Sandor L."/>
            <person name="Salamov A."/>
            <person name="Grigoriev I.V."/>
            <person name="Stajich J.E."/>
            <person name="Spatafora J.W."/>
        </authorList>
    </citation>
    <scope>NUCLEOTIDE SEQUENCE [LARGE SCALE GENOMIC DNA]</scope>
    <source>
        <strain evidence="2">S191</strain>
    </source>
</reference>
<feature type="compositionally biased region" description="Basic and acidic residues" evidence="1">
    <location>
        <begin position="61"/>
        <end position="81"/>
    </location>
</feature>
<feature type="compositionally biased region" description="Basic residues" evidence="1">
    <location>
        <begin position="1"/>
        <end position="14"/>
    </location>
</feature>
<feature type="region of interest" description="Disordered" evidence="1">
    <location>
        <begin position="1"/>
        <end position="152"/>
    </location>
</feature>
<protein>
    <submittedName>
        <fullName evidence="2">Uncharacterized protein</fullName>
    </submittedName>
</protein>
<feature type="compositionally biased region" description="Basic residues" evidence="1">
    <location>
        <begin position="41"/>
        <end position="53"/>
    </location>
</feature>
<accession>A0A8H7ZZW1</accession>
<feature type="compositionally biased region" description="Low complexity" evidence="1">
    <location>
        <begin position="140"/>
        <end position="152"/>
    </location>
</feature>
<sequence>MKKGHPTTRPRLAKLKPGPAPFPPHAGQNIAEQQTRNAVLRLRRPVHRRHRSGPRPQRGPHQAEDRRLLRLPRRGGDRPRGEAASAACARRSSRTTAGASRGTSAGRKRRAEGPPPAAASAAAAQGGPGANSAGGGTNRAPAAAEKAGAAGSANGAPAAKAALAKRKKPPGGSGSQPCIALSVILRNFVCLKRHFFVSAPQRLHISLERFLYANENTPVLSSGQNEKNGLRVLPGFPP</sequence>
<dbReference type="AlphaFoldDB" id="A0A8H7ZZW1"/>
<proteinExistence type="predicted"/>